<dbReference type="CDD" id="cd00866">
    <property type="entry name" value="PEBP_euk"/>
    <property type="match status" value="1"/>
</dbReference>
<dbReference type="Proteomes" id="UP000053424">
    <property type="component" value="Unassembled WGS sequence"/>
</dbReference>
<comment type="similarity">
    <text evidence="1">Belongs to the phosphatidylethanolamine-binding protein family.</text>
</comment>
<name>A0A0C3C2E2_HEBCY</name>
<dbReference type="PANTHER" id="PTHR11362">
    <property type="entry name" value="PHOSPHATIDYLETHANOLAMINE-BINDING PROTEIN"/>
    <property type="match status" value="1"/>
</dbReference>
<dbReference type="GO" id="GO:0046578">
    <property type="term" value="P:regulation of Ras protein signal transduction"/>
    <property type="evidence" value="ECO:0007669"/>
    <property type="project" value="TreeGrafter"/>
</dbReference>
<dbReference type="InterPro" id="IPR008914">
    <property type="entry name" value="PEBP"/>
</dbReference>
<reference evidence="3" key="2">
    <citation type="submission" date="2015-01" db="EMBL/GenBank/DDBJ databases">
        <title>Evolutionary Origins and Diversification of the Mycorrhizal Mutualists.</title>
        <authorList>
            <consortium name="DOE Joint Genome Institute"/>
            <consortium name="Mycorrhizal Genomics Consortium"/>
            <person name="Kohler A."/>
            <person name="Kuo A."/>
            <person name="Nagy L.G."/>
            <person name="Floudas D."/>
            <person name="Copeland A."/>
            <person name="Barry K.W."/>
            <person name="Cichocki N."/>
            <person name="Veneault-Fourrey C."/>
            <person name="LaButti K."/>
            <person name="Lindquist E.A."/>
            <person name="Lipzen A."/>
            <person name="Lundell T."/>
            <person name="Morin E."/>
            <person name="Murat C."/>
            <person name="Riley R."/>
            <person name="Ohm R."/>
            <person name="Sun H."/>
            <person name="Tunlid A."/>
            <person name="Henrissat B."/>
            <person name="Grigoriev I.V."/>
            <person name="Hibbett D.S."/>
            <person name="Martin F."/>
        </authorList>
    </citation>
    <scope>NUCLEOTIDE SEQUENCE [LARGE SCALE GENOMIC DNA]</scope>
    <source>
        <strain evidence="3">h7</strain>
    </source>
</reference>
<dbReference type="PROSITE" id="PS01220">
    <property type="entry name" value="PBP"/>
    <property type="match status" value="1"/>
</dbReference>
<dbReference type="AlphaFoldDB" id="A0A0C3C2E2"/>
<evidence type="ECO:0000313" key="3">
    <source>
        <dbReference type="Proteomes" id="UP000053424"/>
    </source>
</evidence>
<protein>
    <recommendedName>
        <fullName evidence="4">Phosphatidylethanolamine-binding protein</fullName>
    </recommendedName>
</protein>
<evidence type="ECO:0000256" key="1">
    <source>
        <dbReference type="ARBA" id="ARBA00007091"/>
    </source>
</evidence>
<dbReference type="EMBL" id="KN831795">
    <property type="protein sequence ID" value="KIM37786.1"/>
    <property type="molecule type" value="Genomic_DNA"/>
</dbReference>
<evidence type="ECO:0008006" key="4">
    <source>
        <dbReference type="Google" id="ProtNLM"/>
    </source>
</evidence>
<dbReference type="OrthoDB" id="2506647at2759"/>
<evidence type="ECO:0000313" key="2">
    <source>
        <dbReference type="EMBL" id="KIM37786.1"/>
    </source>
</evidence>
<dbReference type="InterPro" id="IPR001858">
    <property type="entry name" value="Phosphatidylethanolamine-bd_CS"/>
</dbReference>
<dbReference type="STRING" id="686832.A0A0C3C2E2"/>
<reference evidence="2 3" key="1">
    <citation type="submission" date="2014-04" db="EMBL/GenBank/DDBJ databases">
        <authorList>
            <consortium name="DOE Joint Genome Institute"/>
            <person name="Kuo A."/>
            <person name="Gay G."/>
            <person name="Dore J."/>
            <person name="Kohler A."/>
            <person name="Nagy L.G."/>
            <person name="Floudas D."/>
            <person name="Copeland A."/>
            <person name="Barry K.W."/>
            <person name="Cichocki N."/>
            <person name="Veneault-Fourrey C."/>
            <person name="LaButti K."/>
            <person name="Lindquist E.A."/>
            <person name="Lipzen A."/>
            <person name="Lundell T."/>
            <person name="Morin E."/>
            <person name="Murat C."/>
            <person name="Sun H."/>
            <person name="Tunlid A."/>
            <person name="Henrissat B."/>
            <person name="Grigoriev I.V."/>
            <person name="Hibbett D.S."/>
            <person name="Martin F."/>
            <person name="Nordberg H.P."/>
            <person name="Cantor M.N."/>
            <person name="Hua S.X."/>
        </authorList>
    </citation>
    <scope>NUCLEOTIDE SEQUENCE [LARGE SCALE GENOMIC DNA]</scope>
    <source>
        <strain evidence="3">h7</strain>
    </source>
</reference>
<dbReference type="InterPro" id="IPR035810">
    <property type="entry name" value="PEBP_euk"/>
</dbReference>
<dbReference type="PANTHER" id="PTHR11362:SF148">
    <property type="entry name" value="CARBOXYPEPTIDASE Y INHIBITOR"/>
    <property type="match status" value="1"/>
</dbReference>
<dbReference type="GO" id="GO:0030162">
    <property type="term" value="P:regulation of proteolysis"/>
    <property type="evidence" value="ECO:0007669"/>
    <property type="project" value="TreeGrafter"/>
</dbReference>
<dbReference type="HOGENOM" id="CLU_043994_3_1_1"/>
<dbReference type="SUPFAM" id="SSF49777">
    <property type="entry name" value="PEBP-like"/>
    <property type="match status" value="1"/>
</dbReference>
<dbReference type="InterPro" id="IPR036610">
    <property type="entry name" value="PEBP-like_sf"/>
</dbReference>
<gene>
    <name evidence="2" type="ORF">M413DRAFT_448296</name>
</gene>
<accession>A0A0C3C2E2</accession>
<keyword evidence="3" id="KW-1185">Reference proteome</keyword>
<sequence>MADPLSKVTSALQAEKIIPDVIPATVHFSPRVLFSVVWPSTGTEVVLGSKIAKNLVQDEPEIKILPMQGSGASEVEEASYVVVMTDPDAPSRADPKYGEWRHWVLPGVKLPAAVATETEGVFALKTKPAATPYYPPAPPPGTGFHRYVFLLFQEPIGGINVPIEAVERKGDLNMRPKWNAMAFAERYNLRLVGANFFLTEEGKH</sequence>
<proteinExistence type="inferred from homology"/>
<organism evidence="2 3">
    <name type="scientific">Hebeloma cylindrosporum</name>
    <dbReference type="NCBI Taxonomy" id="76867"/>
    <lineage>
        <taxon>Eukaryota</taxon>
        <taxon>Fungi</taxon>
        <taxon>Dikarya</taxon>
        <taxon>Basidiomycota</taxon>
        <taxon>Agaricomycotina</taxon>
        <taxon>Agaricomycetes</taxon>
        <taxon>Agaricomycetidae</taxon>
        <taxon>Agaricales</taxon>
        <taxon>Agaricineae</taxon>
        <taxon>Hymenogastraceae</taxon>
        <taxon>Hebeloma</taxon>
    </lineage>
</organism>
<dbReference type="Pfam" id="PF01161">
    <property type="entry name" value="PBP"/>
    <property type="match status" value="1"/>
</dbReference>
<dbReference type="GO" id="GO:0005543">
    <property type="term" value="F:phospholipid binding"/>
    <property type="evidence" value="ECO:0007669"/>
    <property type="project" value="TreeGrafter"/>
</dbReference>
<dbReference type="Gene3D" id="3.90.280.10">
    <property type="entry name" value="PEBP-like"/>
    <property type="match status" value="1"/>
</dbReference>
<dbReference type="GO" id="GO:0030414">
    <property type="term" value="F:peptidase inhibitor activity"/>
    <property type="evidence" value="ECO:0007669"/>
    <property type="project" value="TreeGrafter"/>
</dbReference>